<sequence length="94" mass="10137">MKSIYLISLCVCLITFLPSQTDCFGCSKEACGIIPFFGPVCCLLAKMCCDVAVKELQQTYNKPLAECQPNTAAAGAAASPSNIRAYAPTAWRFF</sequence>
<organism evidence="2 3">
    <name type="scientific">Caerostris darwini</name>
    <dbReference type="NCBI Taxonomy" id="1538125"/>
    <lineage>
        <taxon>Eukaryota</taxon>
        <taxon>Metazoa</taxon>
        <taxon>Ecdysozoa</taxon>
        <taxon>Arthropoda</taxon>
        <taxon>Chelicerata</taxon>
        <taxon>Arachnida</taxon>
        <taxon>Araneae</taxon>
        <taxon>Araneomorphae</taxon>
        <taxon>Entelegynae</taxon>
        <taxon>Araneoidea</taxon>
        <taxon>Araneidae</taxon>
        <taxon>Caerostris</taxon>
    </lineage>
</organism>
<evidence type="ECO:0000256" key="1">
    <source>
        <dbReference type="SAM" id="SignalP"/>
    </source>
</evidence>
<keyword evidence="1" id="KW-0732">Signal</keyword>
<feature type="signal peptide" evidence="1">
    <location>
        <begin position="1"/>
        <end position="23"/>
    </location>
</feature>
<dbReference type="EMBL" id="BPLQ01003280">
    <property type="protein sequence ID" value="GIX99312.1"/>
    <property type="molecule type" value="Genomic_DNA"/>
</dbReference>
<dbReference type="AlphaFoldDB" id="A0AAV4PVV8"/>
<gene>
    <name evidence="2" type="ORF">CDAR_447852</name>
</gene>
<comment type="caution">
    <text evidence="2">The sequence shown here is derived from an EMBL/GenBank/DDBJ whole genome shotgun (WGS) entry which is preliminary data.</text>
</comment>
<reference evidence="2 3" key="1">
    <citation type="submission" date="2021-06" db="EMBL/GenBank/DDBJ databases">
        <title>Caerostris darwini draft genome.</title>
        <authorList>
            <person name="Kono N."/>
            <person name="Arakawa K."/>
        </authorList>
    </citation>
    <scope>NUCLEOTIDE SEQUENCE [LARGE SCALE GENOMIC DNA]</scope>
</reference>
<dbReference type="Proteomes" id="UP001054837">
    <property type="component" value="Unassembled WGS sequence"/>
</dbReference>
<evidence type="ECO:0000313" key="2">
    <source>
        <dbReference type="EMBL" id="GIX99312.1"/>
    </source>
</evidence>
<keyword evidence="3" id="KW-1185">Reference proteome</keyword>
<feature type="chain" id="PRO_5043315829" evidence="1">
    <location>
        <begin position="24"/>
        <end position="94"/>
    </location>
</feature>
<protein>
    <submittedName>
        <fullName evidence="2">Uncharacterized protein</fullName>
    </submittedName>
</protein>
<proteinExistence type="predicted"/>
<name>A0AAV4PVV8_9ARAC</name>
<evidence type="ECO:0000313" key="3">
    <source>
        <dbReference type="Proteomes" id="UP001054837"/>
    </source>
</evidence>
<accession>A0AAV4PVV8</accession>